<dbReference type="STRING" id="1214573.A0A0G2FW29"/>
<dbReference type="AlphaFoldDB" id="A0A0G2FW29"/>
<dbReference type="OrthoDB" id="5229455at2759"/>
<comment type="caution">
    <text evidence="1">The sequence shown here is derived from an EMBL/GenBank/DDBJ whole genome shotgun (WGS) entry which is preliminary data.</text>
</comment>
<proteinExistence type="predicted"/>
<keyword evidence="2" id="KW-1185">Reference proteome</keyword>
<organism evidence="1 2">
    <name type="scientific">Diaporthe ampelina</name>
    <dbReference type="NCBI Taxonomy" id="1214573"/>
    <lineage>
        <taxon>Eukaryota</taxon>
        <taxon>Fungi</taxon>
        <taxon>Dikarya</taxon>
        <taxon>Ascomycota</taxon>
        <taxon>Pezizomycotina</taxon>
        <taxon>Sordariomycetes</taxon>
        <taxon>Sordariomycetidae</taxon>
        <taxon>Diaporthales</taxon>
        <taxon>Diaporthaceae</taxon>
        <taxon>Diaporthe</taxon>
    </lineage>
</organism>
<dbReference type="EMBL" id="LCUC01000061">
    <property type="protein sequence ID" value="KKY38134.1"/>
    <property type="molecule type" value="Genomic_DNA"/>
</dbReference>
<evidence type="ECO:0000313" key="2">
    <source>
        <dbReference type="Proteomes" id="UP000034680"/>
    </source>
</evidence>
<dbReference type="Proteomes" id="UP000034680">
    <property type="component" value="Unassembled WGS sequence"/>
</dbReference>
<accession>A0A0G2FW29</accession>
<evidence type="ECO:0000313" key="1">
    <source>
        <dbReference type="EMBL" id="KKY38134.1"/>
    </source>
</evidence>
<dbReference type="PANTHER" id="PTHR47784:SF7">
    <property type="entry name" value="ZN(II)2CYS6 TRANSCRIPTION FACTOR (EUROFUNG)"/>
    <property type="match status" value="1"/>
</dbReference>
<dbReference type="InterPro" id="IPR053157">
    <property type="entry name" value="Sterol_Uptake_Regulator"/>
</dbReference>
<dbReference type="GO" id="GO:0001228">
    <property type="term" value="F:DNA-binding transcription activator activity, RNA polymerase II-specific"/>
    <property type="evidence" value="ECO:0007669"/>
    <property type="project" value="TreeGrafter"/>
</dbReference>
<name>A0A0G2FW29_9PEZI</name>
<gene>
    <name evidence="1" type="ORF">UCDDA912_g01892</name>
</gene>
<protein>
    <submittedName>
        <fullName evidence="1">Putative c6 transcription factor</fullName>
    </submittedName>
</protein>
<dbReference type="PANTHER" id="PTHR47784">
    <property type="entry name" value="STEROL UPTAKE CONTROL PROTEIN 2"/>
    <property type="match status" value="1"/>
</dbReference>
<sequence length="334" mass="38000">MQDMRFFQHFLQYSFPHHPLGNDGIWTHEVPCLSYKYEFLMHSILGLAASELIASDASLTEAAMAHRLKSIQAIKRKLAASNSGITYAEGNALIATCFALTFQSIVLEDGMCEYMAFIRGVIIIVIQMLKADVNFMFKHLLNQDQGDLLKPHIDKVTLPEGMFEWKAGALASLAGIKSLCVGDDLKMKYLQMTEDMANGLDEGSPYKAYKAMSDHYSWWIMLPHDDFARIVDPSDQAFTLLAANWIAIKQIMAVITEVEKEWSQKQNDKDNVDEGMGRWLRYLNRQVDPDFTRYNQWPMWVQAQLEKDPCFFGKASRAGKPIERSCVGYAKLIS</sequence>
<reference evidence="1 2" key="2">
    <citation type="submission" date="2015-05" db="EMBL/GenBank/DDBJ databases">
        <authorList>
            <person name="Morales-Cruz A."/>
            <person name="Amrine K.C."/>
            <person name="Cantu D."/>
        </authorList>
    </citation>
    <scope>NUCLEOTIDE SEQUENCE [LARGE SCALE GENOMIC DNA]</scope>
    <source>
        <strain evidence="1">DA912</strain>
    </source>
</reference>
<reference evidence="1 2" key="1">
    <citation type="submission" date="2015-05" db="EMBL/GenBank/DDBJ databases">
        <title>Distinctive expansion of gene families associated with plant cell wall degradation and secondary metabolism in the genomes of grapevine trunk pathogens.</title>
        <authorList>
            <person name="Lawrence D.P."/>
            <person name="Travadon R."/>
            <person name="Rolshausen P.E."/>
            <person name="Baumgartner K."/>
        </authorList>
    </citation>
    <scope>NUCLEOTIDE SEQUENCE [LARGE SCALE GENOMIC DNA]</scope>
    <source>
        <strain evidence="1">DA912</strain>
    </source>
</reference>